<dbReference type="SUPFAM" id="SSF102462">
    <property type="entry name" value="Peptidyl-tRNA hydrolase II"/>
    <property type="match status" value="1"/>
</dbReference>
<dbReference type="PANTHER" id="PTHR46194">
    <property type="entry name" value="PEPTIDYL-TRNA HYDROLASE PTRHD1-RELATED"/>
    <property type="match status" value="1"/>
</dbReference>
<reference evidence="5 6" key="1">
    <citation type="submission" date="2024-02" db="EMBL/GenBank/DDBJ databases">
        <authorList>
            <person name="Daric V."/>
            <person name="Darras S."/>
        </authorList>
    </citation>
    <scope>NUCLEOTIDE SEQUENCE [LARGE SCALE GENOMIC DNA]</scope>
</reference>
<dbReference type="Pfam" id="PF01981">
    <property type="entry name" value="PTH2"/>
    <property type="match status" value="1"/>
</dbReference>
<comment type="catalytic activity">
    <reaction evidence="3">
        <text>an N-acyl-L-alpha-aminoacyl-tRNA + H2O = an N-acyl-L-amino acid + a tRNA + H(+)</text>
        <dbReference type="Rhea" id="RHEA:54448"/>
        <dbReference type="Rhea" id="RHEA-COMP:10123"/>
        <dbReference type="Rhea" id="RHEA-COMP:13883"/>
        <dbReference type="ChEBI" id="CHEBI:15377"/>
        <dbReference type="ChEBI" id="CHEBI:15378"/>
        <dbReference type="ChEBI" id="CHEBI:59874"/>
        <dbReference type="ChEBI" id="CHEBI:78442"/>
        <dbReference type="ChEBI" id="CHEBI:138191"/>
        <dbReference type="EC" id="3.1.1.29"/>
    </reaction>
</comment>
<dbReference type="InterPro" id="IPR023476">
    <property type="entry name" value="Pep_tRNA_hydro_II_dom_sf"/>
</dbReference>
<protein>
    <recommendedName>
        <fullName evidence="1">peptidyl-tRNA hydrolase</fullName>
        <ecNumber evidence="1">3.1.1.29</ecNumber>
    </recommendedName>
</protein>
<dbReference type="InterPro" id="IPR042237">
    <property type="entry name" value="PTRHD1"/>
</dbReference>
<organism evidence="5 6">
    <name type="scientific">Clavelina lepadiformis</name>
    <name type="common">Light-bulb sea squirt</name>
    <name type="synonym">Ascidia lepadiformis</name>
    <dbReference type="NCBI Taxonomy" id="159417"/>
    <lineage>
        <taxon>Eukaryota</taxon>
        <taxon>Metazoa</taxon>
        <taxon>Chordata</taxon>
        <taxon>Tunicata</taxon>
        <taxon>Ascidiacea</taxon>
        <taxon>Aplousobranchia</taxon>
        <taxon>Clavelinidae</taxon>
        <taxon>Clavelina</taxon>
    </lineage>
</organism>
<sequence length="118" mass="13833">MSYLVQYVVVRGDLYKKLKWPIGALIAQACHACSAVIYLFKEDPNVVQYTSDIDHMHKVVLEAKDEESLHVLARSLEENSIDFKLWIEQPENYATCLVAKPYKKEDIEQYFKSFKLFR</sequence>
<evidence type="ECO:0000256" key="1">
    <source>
        <dbReference type="ARBA" id="ARBA00013260"/>
    </source>
</evidence>
<comment type="caution">
    <text evidence="5">The sequence shown here is derived from an EMBL/GenBank/DDBJ whole genome shotgun (WGS) entry which is preliminary data.</text>
</comment>
<keyword evidence="6" id="KW-1185">Reference proteome</keyword>
<dbReference type="Proteomes" id="UP001642483">
    <property type="component" value="Unassembled WGS sequence"/>
</dbReference>
<feature type="transmembrane region" description="Helical" evidence="4">
    <location>
        <begin position="20"/>
        <end position="40"/>
    </location>
</feature>
<dbReference type="EMBL" id="CAWYQH010000001">
    <property type="protein sequence ID" value="CAK8672618.1"/>
    <property type="molecule type" value="Genomic_DNA"/>
</dbReference>
<keyword evidence="2" id="KW-0378">Hydrolase</keyword>
<dbReference type="InterPro" id="IPR002833">
    <property type="entry name" value="PTH2"/>
</dbReference>
<keyword evidence="4" id="KW-0472">Membrane</keyword>
<evidence type="ECO:0000256" key="2">
    <source>
        <dbReference type="ARBA" id="ARBA00022801"/>
    </source>
</evidence>
<proteinExistence type="predicted"/>
<dbReference type="CDD" id="cd02429">
    <property type="entry name" value="PTH2_like"/>
    <property type="match status" value="1"/>
</dbReference>
<evidence type="ECO:0000256" key="4">
    <source>
        <dbReference type="SAM" id="Phobius"/>
    </source>
</evidence>
<dbReference type="EC" id="3.1.1.29" evidence="1"/>
<keyword evidence="4" id="KW-1133">Transmembrane helix</keyword>
<evidence type="ECO:0000313" key="5">
    <source>
        <dbReference type="EMBL" id="CAK8672618.1"/>
    </source>
</evidence>
<dbReference type="Gene3D" id="3.40.1490.10">
    <property type="entry name" value="Bit1"/>
    <property type="match status" value="1"/>
</dbReference>
<evidence type="ECO:0000313" key="6">
    <source>
        <dbReference type="Proteomes" id="UP001642483"/>
    </source>
</evidence>
<gene>
    <name evidence="5" type="ORF">CVLEPA_LOCUS2319</name>
</gene>
<name>A0ABP0F3N2_CLALP</name>
<evidence type="ECO:0000256" key="3">
    <source>
        <dbReference type="ARBA" id="ARBA00048707"/>
    </source>
</evidence>
<dbReference type="PANTHER" id="PTHR46194:SF1">
    <property type="entry name" value="PEPTIDYL-TRNA HYDROLASE PTRHD1-RELATED"/>
    <property type="match status" value="1"/>
</dbReference>
<keyword evidence="4" id="KW-0812">Transmembrane</keyword>
<accession>A0ABP0F3N2</accession>